<gene>
    <name evidence="1" type="ORF">V6N11_054750</name>
</gene>
<accession>A0ABR2S4W0</accession>
<organism evidence="1 2">
    <name type="scientific">Hibiscus sabdariffa</name>
    <name type="common">roselle</name>
    <dbReference type="NCBI Taxonomy" id="183260"/>
    <lineage>
        <taxon>Eukaryota</taxon>
        <taxon>Viridiplantae</taxon>
        <taxon>Streptophyta</taxon>
        <taxon>Embryophyta</taxon>
        <taxon>Tracheophyta</taxon>
        <taxon>Spermatophyta</taxon>
        <taxon>Magnoliopsida</taxon>
        <taxon>eudicotyledons</taxon>
        <taxon>Gunneridae</taxon>
        <taxon>Pentapetalae</taxon>
        <taxon>rosids</taxon>
        <taxon>malvids</taxon>
        <taxon>Malvales</taxon>
        <taxon>Malvaceae</taxon>
        <taxon>Malvoideae</taxon>
        <taxon>Hibiscus</taxon>
    </lineage>
</organism>
<reference evidence="1 2" key="1">
    <citation type="journal article" date="2024" name="G3 (Bethesda)">
        <title>Genome assembly of Hibiscus sabdariffa L. provides insights into metabolisms of medicinal natural products.</title>
        <authorList>
            <person name="Kim T."/>
        </authorList>
    </citation>
    <scope>NUCLEOTIDE SEQUENCE [LARGE SCALE GENOMIC DNA]</scope>
    <source>
        <strain evidence="1">TK-2024</strain>
        <tissue evidence="1">Old leaves</tissue>
    </source>
</reference>
<dbReference type="Proteomes" id="UP001396334">
    <property type="component" value="Unassembled WGS sequence"/>
</dbReference>
<protein>
    <submittedName>
        <fullName evidence="1">Uncharacterized protein</fullName>
    </submittedName>
</protein>
<dbReference type="EMBL" id="JBBPBN010000017">
    <property type="protein sequence ID" value="KAK9020260.1"/>
    <property type="molecule type" value="Genomic_DNA"/>
</dbReference>
<evidence type="ECO:0000313" key="2">
    <source>
        <dbReference type="Proteomes" id="UP001396334"/>
    </source>
</evidence>
<sequence length="87" mass="10327">MSLKNMFQMNQVLMLLELTKTKFKKHMDDMVDVGCLMLAIMTPELQKQHEDMVAYEMIHNLKEIYEGQARQESYETSKTLFQCKMSE</sequence>
<keyword evidence="2" id="KW-1185">Reference proteome</keyword>
<proteinExistence type="predicted"/>
<name>A0ABR2S4W0_9ROSI</name>
<evidence type="ECO:0000313" key="1">
    <source>
        <dbReference type="EMBL" id="KAK9020260.1"/>
    </source>
</evidence>
<comment type="caution">
    <text evidence="1">The sequence shown here is derived from an EMBL/GenBank/DDBJ whole genome shotgun (WGS) entry which is preliminary data.</text>
</comment>